<dbReference type="Proteomes" id="UP000294335">
    <property type="component" value="Unassembled WGS sequence"/>
</dbReference>
<accession>A0AAQ1PBS0</accession>
<comment type="caution">
    <text evidence="1">The sequence shown here is derived from an EMBL/GenBank/DDBJ whole genome shotgun (WGS) entry which is preliminary data.</text>
</comment>
<dbReference type="EMBL" id="OPYN01000137">
    <property type="protein sequence ID" value="SPO61416.1"/>
    <property type="molecule type" value="Genomic_DNA"/>
</dbReference>
<organism evidence="1 2">
    <name type="scientific">Pseudomonas inefficax</name>
    <dbReference type="NCBI Taxonomy" id="2078786"/>
    <lineage>
        <taxon>Bacteria</taxon>
        <taxon>Pseudomonadati</taxon>
        <taxon>Pseudomonadota</taxon>
        <taxon>Gammaproteobacteria</taxon>
        <taxon>Pseudomonadales</taxon>
        <taxon>Pseudomonadaceae</taxon>
        <taxon>Pseudomonas</taxon>
    </lineage>
</organism>
<gene>
    <name evidence="1" type="ORF">JV551A3_V1_1370023</name>
</gene>
<proteinExistence type="predicted"/>
<evidence type="ECO:0000313" key="1">
    <source>
        <dbReference type="EMBL" id="SPO61416.1"/>
    </source>
</evidence>
<sequence>MSNPGPIIEARDFRAASQPIATQGRSHRYYALFRLVGFPVGAGMPAKQATRWLAPATPVFAGAPAPTGIAHSFGGGVPCGSGFTREAGDAVVGTGYAQLPEQESGCRQGCGCVQ</sequence>
<protein>
    <submittedName>
        <fullName evidence="1">Uncharacterized protein</fullName>
    </submittedName>
</protein>
<dbReference type="AlphaFoldDB" id="A0AAQ1PBS0"/>
<evidence type="ECO:0000313" key="2">
    <source>
        <dbReference type="Proteomes" id="UP000294335"/>
    </source>
</evidence>
<keyword evidence="2" id="KW-1185">Reference proteome</keyword>
<reference evidence="1 2" key="1">
    <citation type="submission" date="2018-02" db="EMBL/GenBank/DDBJ databases">
        <authorList>
            <person name="Dubost A."/>
        </authorList>
    </citation>
    <scope>NUCLEOTIDE SEQUENCE [LARGE SCALE GENOMIC DNA]</scope>
    <source>
        <strain evidence="2">JV551A3</strain>
    </source>
</reference>
<name>A0AAQ1PBS0_9PSED</name>